<dbReference type="EMBL" id="OM513680">
    <property type="protein sequence ID" value="UNA01120.1"/>
    <property type="molecule type" value="Genomic_DNA"/>
</dbReference>
<reference evidence="2 3" key="1">
    <citation type="journal article" date="2022" name="Arch. Virol.">
        <title>Two novel Erwinia amylovora bacteriophages, Loshitsa2 and Micant, isolated in Belarus.</title>
        <authorList>
            <person name="Besarab N.V."/>
            <person name="Letarov A.V."/>
            <person name="Kulikov E.E."/>
            <person name="Babenko V.V."/>
            <person name="Belalov I.S."/>
            <person name="Lagonenko A.L."/>
            <person name="Golomidova A.K."/>
            <person name="Evtushenkov A.N."/>
        </authorList>
    </citation>
    <scope>NUCLEOTIDE SEQUENCE [LARGE SCALE GENOMIC DNA]</scope>
</reference>
<protein>
    <submittedName>
        <fullName evidence="2">Internal virion protein</fullName>
    </submittedName>
</protein>
<proteinExistence type="predicted"/>
<keyword evidence="3" id="KW-1185">Reference proteome</keyword>
<dbReference type="Proteomes" id="UP000829102">
    <property type="component" value="Segment"/>
</dbReference>
<accession>A0AAE9FSA1</accession>
<feature type="compositionally biased region" description="Basic and acidic residues" evidence="1">
    <location>
        <begin position="248"/>
        <end position="258"/>
    </location>
</feature>
<evidence type="ECO:0000256" key="1">
    <source>
        <dbReference type="SAM" id="MobiDB-lite"/>
    </source>
</evidence>
<evidence type="ECO:0000313" key="2">
    <source>
        <dbReference type="EMBL" id="UNA01120.1"/>
    </source>
</evidence>
<feature type="region of interest" description="Disordered" evidence="1">
    <location>
        <begin position="242"/>
        <end position="305"/>
    </location>
</feature>
<organism evidence="2 3">
    <name type="scientific">Erwinia phage Loshitsa2</name>
    <dbReference type="NCBI Taxonomy" id="2923254"/>
    <lineage>
        <taxon>Viruses</taxon>
        <taxon>Duplodnaviria</taxon>
        <taxon>Heunggongvirae</taxon>
        <taxon>Uroviricota</taxon>
        <taxon>Caudoviricetes</taxon>
        <taxon>Autographivirales</taxon>
        <taxon>Autoscriptoviridae</taxon>
        <taxon>Slopekvirinae</taxon>
        <taxon>Micantvirus</taxon>
        <taxon>Micantvirus loshitsa2</taxon>
    </lineage>
</organism>
<feature type="region of interest" description="Disordered" evidence="1">
    <location>
        <begin position="1"/>
        <end position="23"/>
    </location>
</feature>
<sequence length="1374" mass="150628">MVDFRRAPGTPADTEANAKAAPAQAEVPMMDYNDATDMGLQAPQRQQMQADASRVAATRWQSAKGGFSSSVMGAAWNKLHAPDFEPDHFFDAGQTVYDDPRINQTRPDNDELDYLKRAVSLDDYSYRYQNMLDYRQDQVDAADHPWVGGAAMIAPDLLTMVIPGVSEAALGRTAGTAIRVMANAYDAGAALYSADQLGQDGVANSMMAMVGVGDLAHLATRGMARTSVRADRAVDDIAAEAEQAAAKDGNRGSAHTDADPDSMAHAADTGVHPKVETDDVPLDGNPHDLVTDPDNPTLPKSTRDIDDDLATADSIPARDVQATDYSMLADMPVNTNKAAHGKKVMDSTEGASIVDNVPMRPAMARAMDRLDELAGAGKLPADFPQQYRTIMRAIADNAEDVPIRFDRKSNFRGRYRPNDLTFTDHNVKLPFPKAAVGTGKSNVSDLIGHMDAKELRTFLHESIHAATSRVIARAEHTPSMVTPGVKHALDDMDNLRRHLTAQMAREVKEGTLTKAEQHYIKYYLKNNHELIAGLGDNQGNFTAFLQRQPSVRGKESALRSLGKQIMRVLGMGTERTALTDVADALEDMLAHGPVGNGKLGKQALSRAAPSFSSDAMSELTAVGLKAAQAAPDSARATADAAKAMLDTTKNKMAQHFALYDDLVRAGEEGADARRAFADMLVTDGSKVGERTESVSDYKRLMKSEMDMLTGEVEKSITDNLKANGVGWFDQFFNRANFVAKRREVEEKLAHYLDYAHTEYKNGRPVDTPPEEIKDIVKRYTDSNWAERWFDHMENSGMVKADSPIERSPYYLPRRYSRDRVMRMQREHGFQQKDFVDGFSAAMRDTYPAMDRDLSRQVARTWYQGMTSAQPAQGAQWRRAVNGMSNDEFVEMLIENGVTKEDAAKILEGSVFAQERTGSNAVKQLRKRNELDMQKEYTTSSGRTFRMQDLVDTDVTKLMNQYNNRMSGKAAFTAKGYGDAKDLVNKIEELRPGLGNDVDGWTKKVDDTVDTLLGHAVGGDTPQWALAGGYLSNALMLKNSGLYQIMDISLAAKEFGLYRTTRAMMQGGLWRTMQTEIGADKALANRLTTVLSGSTKNDMRFKWLHTYAEDNTDLTRSSQMVSSLRNASQAAHTVNGMRYVHAASVNLNAGLVRDAIMSALQGNAKDAKLLQKFGLRESALNEMRQAYAANPGAAFRQDLQTHLEISGQRFMDYVVQQVRTGETSHFAEMNPIGRVIIGYQSFAMAGTNKILRRQYNDGGVAGLAMLMMYQLPLAIMMQKLKATMDNKDQSGKELVSAAAWSMSAIGGASLLQPLFEGAQGGSGGSVITGGLNQILSSVQNLFAKGGDMTAKDVSKIVPLAQEFLPLRAVINNMGD</sequence>
<gene>
    <name evidence="2" type="ORF">Loshitsa2_00045</name>
</gene>
<evidence type="ECO:0000313" key="3">
    <source>
        <dbReference type="Proteomes" id="UP000829102"/>
    </source>
</evidence>
<name>A0AAE9FSA1_9CAUD</name>